<evidence type="ECO:0000256" key="2">
    <source>
        <dbReference type="SAM" id="SignalP"/>
    </source>
</evidence>
<evidence type="ECO:0000256" key="1">
    <source>
        <dbReference type="ARBA" id="ARBA00022729"/>
    </source>
</evidence>
<keyword evidence="3" id="KW-0449">Lipoprotein</keyword>
<keyword evidence="4" id="KW-1185">Reference proteome</keyword>
<gene>
    <name evidence="3" type="ORF">MYP_4268</name>
</gene>
<dbReference type="CDD" id="cd16325">
    <property type="entry name" value="LolA"/>
    <property type="match status" value="1"/>
</dbReference>
<evidence type="ECO:0000313" key="4">
    <source>
        <dbReference type="Proteomes" id="UP000030185"/>
    </source>
</evidence>
<accession>A0A098LLL1</accession>
<dbReference type="AlphaFoldDB" id="A0A098LLL1"/>
<dbReference type="Pfam" id="PF03548">
    <property type="entry name" value="LolA"/>
    <property type="match status" value="1"/>
</dbReference>
<dbReference type="InterPro" id="IPR029046">
    <property type="entry name" value="LolA/LolB/LppX"/>
</dbReference>
<protein>
    <submittedName>
        <fullName evidence="3">Outer membrane lipoprotein carrier protein LolA</fullName>
    </submittedName>
</protein>
<dbReference type="eggNOG" id="COG2834">
    <property type="taxonomic scope" value="Bacteria"/>
</dbReference>
<dbReference type="Proteomes" id="UP000030185">
    <property type="component" value="Unassembled WGS sequence"/>
</dbReference>
<name>A0A098LLL1_9BACT</name>
<organism evidence="3 4">
    <name type="scientific">Sporocytophaga myxococcoides</name>
    <dbReference type="NCBI Taxonomy" id="153721"/>
    <lineage>
        <taxon>Bacteria</taxon>
        <taxon>Pseudomonadati</taxon>
        <taxon>Bacteroidota</taxon>
        <taxon>Cytophagia</taxon>
        <taxon>Cytophagales</taxon>
        <taxon>Cytophagaceae</taxon>
        <taxon>Sporocytophaga</taxon>
    </lineage>
</organism>
<evidence type="ECO:0000313" key="3">
    <source>
        <dbReference type="EMBL" id="GAL87038.1"/>
    </source>
</evidence>
<dbReference type="EMBL" id="BBLT01000010">
    <property type="protein sequence ID" value="GAL87038.1"/>
    <property type="molecule type" value="Genomic_DNA"/>
</dbReference>
<sequence length="215" mass="25139">MLLIKKFGFFLSFILGLTTIAVSQHAGFSPLTDSVSFKNNLAKTAKETKTIQSDFVQEKNLNVLAEKIITKGTFMFKKDNMLRWQYTDPFQYLIIMNKNKVFIKDDSRENKYDMQSNKMFQEINNMIINSVQGNVLNSKDYHIKYYQNEKYYLVDLTPLNKNMKGFLKTISLYFDKKDFTVSKLTMTEPSGDYTNIAFINKKVNAEISDEKFHIK</sequence>
<dbReference type="PANTHER" id="PTHR35869">
    <property type="entry name" value="OUTER-MEMBRANE LIPOPROTEIN CARRIER PROTEIN"/>
    <property type="match status" value="1"/>
</dbReference>
<reference evidence="3 4" key="1">
    <citation type="submission" date="2014-09" db="EMBL/GenBank/DDBJ databases">
        <title>Sporocytophaga myxococcoides PG-01 genome sequencing.</title>
        <authorList>
            <person name="Liu L."/>
            <person name="Gao P.J."/>
            <person name="Chen G.J."/>
            <person name="Wang L.S."/>
        </authorList>
    </citation>
    <scope>NUCLEOTIDE SEQUENCE [LARGE SCALE GENOMIC DNA]</scope>
    <source>
        <strain evidence="3 4">PG-01</strain>
    </source>
</reference>
<proteinExistence type="predicted"/>
<feature type="chain" id="PRO_5001945260" evidence="2">
    <location>
        <begin position="27"/>
        <end position="215"/>
    </location>
</feature>
<dbReference type="STRING" id="153721.MYP_4268"/>
<dbReference type="Gene3D" id="2.50.20.10">
    <property type="entry name" value="Lipoprotein localisation LolA/LolB/LppX"/>
    <property type="match status" value="1"/>
</dbReference>
<dbReference type="InterPro" id="IPR004564">
    <property type="entry name" value="OM_lipoprot_carrier_LolA-like"/>
</dbReference>
<dbReference type="SUPFAM" id="SSF89392">
    <property type="entry name" value="Prokaryotic lipoproteins and lipoprotein localization factors"/>
    <property type="match status" value="1"/>
</dbReference>
<keyword evidence="1 2" id="KW-0732">Signal</keyword>
<dbReference type="PANTHER" id="PTHR35869:SF1">
    <property type="entry name" value="OUTER-MEMBRANE LIPOPROTEIN CARRIER PROTEIN"/>
    <property type="match status" value="1"/>
</dbReference>
<comment type="caution">
    <text evidence="3">The sequence shown here is derived from an EMBL/GenBank/DDBJ whole genome shotgun (WGS) entry which is preliminary data.</text>
</comment>
<feature type="signal peptide" evidence="2">
    <location>
        <begin position="1"/>
        <end position="26"/>
    </location>
</feature>
<dbReference type="RefSeq" id="WP_052430398.1">
    <property type="nucleotide sequence ID" value="NZ_BBLT01000010.1"/>
</dbReference>